<dbReference type="Proteomes" id="UP001162155">
    <property type="component" value="Unassembled WGS sequence"/>
</dbReference>
<comment type="caution">
    <text evidence="2">The sequence shown here is derived from an EMBL/GenBank/DDBJ whole genome shotgun (WGS) entry which is preliminary data.</text>
</comment>
<dbReference type="AlphaFoldDB" id="A0AA43IWK1"/>
<accession>A0AA43IWK1</accession>
<evidence type="ECO:0000313" key="3">
    <source>
        <dbReference type="Proteomes" id="UP001162155"/>
    </source>
</evidence>
<dbReference type="EMBL" id="JAFFRZ010000003">
    <property type="protein sequence ID" value="MDH4625712.1"/>
    <property type="molecule type" value="Genomic_DNA"/>
</dbReference>
<dbReference type="Gene3D" id="2.180.10.10">
    <property type="entry name" value="RHS repeat-associated core"/>
    <property type="match status" value="1"/>
</dbReference>
<dbReference type="SUPFAM" id="SSF82171">
    <property type="entry name" value="DPP6 N-terminal domain-like"/>
    <property type="match status" value="1"/>
</dbReference>
<organism evidence="2 3">
    <name type="scientific">Pseudomonas syringae pv. papulans</name>
    <dbReference type="NCBI Taxonomy" id="83963"/>
    <lineage>
        <taxon>Bacteria</taxon>
        <taxon>Pseudomonadati</taxon>
        <taxon>Pseudomonadota</taxon>
        <taxon>Gammaproteobacteria</taxon>
        <taxon>Pseudomonadales</taxon>
        <taxon>Pseudomonadaceae</taxon>
        <taxon>Pseudomonas</taxon>
        <taxon>Pseudomonas syringae</taxon>
    </lineage>
</organism>
<reference evidence="2" key="1">
    <citation type="submission" date="2021-02" db="EMBL/GenBank/DDBJ databases">
        <title>Genome analysis of blister spot of apple pathogen from New York area.</title>
        <authorList>
            <person name="Kandel P."/>
            <person name="Hockett K.L."/>
            <person name="Santander R."/>
            <person name="Acimovic S."/>
        </authorList>
    </citation>
    <scope>NUCLEOTIDE SEQUENCE</scope>
    <source>
        <strain evidence="2">PSP1</strain>
    </source>
</reference>
<protein>
    <submittedName>
        <fullName evidence="2">RHS repeat protein</fullName>
    </submittedName>
</protein>
<dbReference type="Pfam" id="PF05593">
    <property type="entry name" value="RHS_repeat"/>
    <property type="match status" value="1"/>
</dbReference>
<dbReference type="Pfam" id="PF20148">
    <property type="entry name" value="DUF6531"/>
    <property type="match status" value="1"/>
</dbReference>
<feature type="domain" description="DUF6531" evidence="1">
    <location>
        <begin position="136"/>
        <end position="201"/>
    </location>
</feature>
<sequence>MVWTKMRYKIVGFLLIVGLSIAGPVEALEFNVWRQAGGVPDFSDPRQGCDFLMGVFSPSLATYYAPQFNKFEGGSFQCGIQYPDGAVRWVGNFLPIVLDCLNGSSLGGFNANCAFNVQKGSPQEEGLCSNKSSSVGNPINAANGNKYQAEMDLILGYLNPIIISRTYNSMDGVWRHNFSSSLYFGVDAVVVVHADGREAIFQLERGGYRSNTDLGVLTKMTNGWSYQSPAGQILSFSTQGQLLRIDNSNGNFYILSYRDLGADRAIEIDNGFGQSVQLTEAPMHQLRKATSKTINIDYDYASMQLNKRTTTIGSLISTREYLYEDSRNARLLTGITDERGVRFATWAYDGQYRAVSSQHSGGVGLTMITYNDDDSTTVANELGKKSIFRYQRISGVKRIASIEGEPTPDCPASNSSYTYNDRGLVLTKTDAKGLITTYEYNDRGLEVSRTEASGTTLARTTTTEWDPDRFLPIKVIEPNRVTVYSYDNQGRELTRQSTSR</sequence>
<evidence type="ECO:0000313" key="2">
    <source>
        <dbReference type="EMBL" id="MDH4625712.1"/>
    </source>
</evidence>
<dbReference type="InterPro" id="IPR031325">
    <property type="entry name" value="RHS_repeat"/>
</dbReference>
<name>A0AA43IWK1_PSESX</name>
<gene>
    <name evidence="2" type="ORF">JW322_29105</name>
</gene>
<dbReference type="InterPro" id="IPR045351">
    <property type="entry name" value="DUF6531"/>
</dbReference>
<evidence type="ECO:0000259" key="1">
    <source>
        <dbReference type="Pfam" id="PF20148"/>
    </source>
</evidence>
<proteinExistence type="predicted"/>